<dbReference type="InterPro" id="IPR001436">
    <property type="entry name" value="Alpha-crystallin/sHSP_animal"/>
</dbReference>
<dbReference type="Gene3D" id="2.60.40.790">
    <property type="match status" value="4"/>
</dbReference>
<dbReference type="PROSITE" id="PS01031">
    <property type="entry name" value="SHSP"/>
    <property type="match status" value="3"/>
</dbReference>
<protein>
    <submittedName>
        <fullName evidence="4">SHSP domain-containing protein</fullName>
    </submittedName>
</protein>
<comment type="similarity">
    <text evidence="1 2">Belongs to the small heat shock protein (HSP20) family.</text>
</comment>
<reference evidence="4" key="1">
    <citation type="submission" date="2016-06" db="UniProtKB">
        <authorList>
            <consortium name="WormBaseParasite"/>
        </authorList>
    </citation>
    <scope>IDENTIFICATION</scope>
</reference>
<dbReference type="GO" id="GO:0005737">
    <property type="term" value="C:cytoplasm"/>
    <property type="evidence" value="ECO:0007669"/>
    <property type="project" value="TreeGrafter"/>
</dbReference>
<evidence type="ECO:0000256" key="2">
    <source>
        <dbReference type="RuleBase" id="RU003616"/>
    </source>
</evidence>
<dbReference type="PANTHER" id="PTHR45640:SF26">
    <property type="entry name" value="RE23625P"/>
    <property type="match status" value="1"/>
</dbReference>
<feature type="domain" description="SHSP" evidence="3">
    <location>
        <begin position="113"/>
        <end position="228"/>
    </location>
</feature>
<accession>A0A183TPA9</accession>
<sequence length="541" mass="59723">LVSGLEKACSSSKTDSKAETHVVPVEDCSWARDRSDWFPQLNRWIDHASRRMSSDLALMPKNFFTLEPLDVFGTPVPSVFDFVDRHMENLRREMEESIKAMGVGAHDKVAVPTGDAAGQLGYLTDAYEPGKDGHARYNVQDFKPEDVEVSTRGNCLVVHGKRKEDLPDGGVRTREFCRSIVVPEKVNKDDFHATLTSDGVLVVEAPVKEPDYSAIKFDDDRKLCVAAKPHGDATAGKELAVTGKDGVVVVGDAEHRKLHLEVPVDSHLEPKDITIRMDANSVRISGTHAAKHDEKTDAGEVHSAEAAHFCRTYAVPQTIDACSATAVLKDNRLIRYNVEDFQPADLEVSTRGNCLVVHGKRKEDLPDGGVRTREFCRSIVIPEKVNKDDFHASLTSDGVLLVEAPVKEPDYSVYRFDDDRKFCLTAKPHEDLPVGMELAVTGKDGAVVMGDAEHRKLHLEVPVDSHLGPKDITIRMDANSVRISGTHAEKHDEKTTSGEIHSSERTRFCKSFAIPRAIDACSANAVLKDNRLVLEAPLIKF</sequence>
<feature type="domain" description="SHSP" evidence="3">
    <location>
        <begin position="437"/>
        <end position="541"/>
    </location>
</feature>
<dbReference type="GO" id="GO:0005634">
    <property type="term" value="C:nucleus"/>
    <property type="evidence" value="ECO:0007669"/>
    <property type="project" value="TreeGrafter"/>
</dbReference>
<dbReference type="CDD" id="cd06464">
    <property type="entry name" value="ACD_sHsps-like"/>
    <property type="match status" value="2"/>
</dbReference>
<dbReference type="InterPro" id="IPR008978">
    <property type="entry name" value="HSP20-like_chaperone"/>
</dbReference>
<evidence type="ECO:0000256" key="1">
    <source>
        <dbReference type="PROSITE-ProRule" id="PRU00285"/>
    </source>
</evidence>
<dbReference type="Pfam" id="PF00011">
    <property type="entry name" value="HSP20"/>
    <property type="match status" value="4"/>
</dbReference>
<evidence type="ECO:0000313" key="4">
    <source>
        <dbReference type="WBParaSite" id="SSLN_0001899401-mRNA-1"/>
    </source>
</evidence>
<dbReference type="PANTHER" id="PTHR45640">
    <property type="entry name" value="HEAT SHOCK PROTEIN HSP-12.2-RELATED"/>
    <property type="match status" value="1"/>
</dbReference>
<name>A0A183TPA9_SCHSO</name>
<dbReference type="AlphaFoldDB" id="A0A183TPA9"/>
<dbReference type="InterPro" id="IPR002068">
    <property type="entry name" value="A-crystallin/Hsp20_dom"/>
</dbReference>
<evidence type="ECO:0000259" key="3">
    <source>
        <dbReference type="PROSITE" id="PS01031"/>
    </source>
</evidence>
<dbReference type="SUPFAM" id="SSF49764">
    <property type="entry name" value="HSP20-like chaperones"/>
    <property type="match status" value="4"/>
</dbReference>
<dbReference type="GO" id="GO:0042026">
    <property type="term" value="P:protein refolding"/>
    <property type="evidence" value="ECO:0007669"/>
    <property type="project" value="TreeGrafter"/>
</dbReference>
<dbReference type="GO" id="GO:0051082">
    <property type="term" value="F:unfolded protein binding"/>
    <property type="evidence" value="ECO:0007669"/>
    <property type="project" value="TreeGrafter"/>
</dbReference>
<feature type="domain" description="SHSP" evidence="3">
    <location>
        <begin position="314"/>
        <end position="427"/>
    </location>
</feature>
<organism evidence="4">
    <name type="scientific">Schistocephalus solidus</name>
    <name type="common">Tapeworm</name>
    <dbReference type="NCBI Taxonomy" id="70667"/>
    <lineage>
        <taxon>Eukaryota</taxon>
        <taxon>Metazoa</taxon>
        <taxon>Spiralia</taxon>
        <taxon>Lophotrochozoa</taxon>
        <taxon>Platyhelminthes</taxon>
        <taxon>Cestoda</taxon>
        <taxon>Eucestoda</taxon>
        <taxon>Diphyllobothriidea</taxon>
        <taxon>Diphyllobothriidae</taxon>
        <taxon>Schistocephalus</taxon>
    </lineage>
</organism>
<dbReference type="PRINTS" id="PR00299">
    <property type="entry name" value="ACRYSTALLIN"/>
</dbReference>
<dbReference type="CDD" id="cd06526">
    <property type="entry name" value="metazoan_ACD"/>
    <property type="match status" value="2"/>
</dbReference>
<dbReference type="WBParaSite" id="SSLN_0001899401-mRNA-1">
    <property type="protein sequence ID" value="SSLN_0001899401-mRNA-1"/>
    <property type="gene ID" value="SSLN_0001899401"/>
</dbReference>
<dbReference type="GO" id="GO:0009408">
    <property type="term" value="P:response to heat"/>
    <property type="evidence" value="ECO:0007669"/>
    <property type="project" value="TreeGrafter"/>
</dbReference>
<proteinExistence type="inferred from homology"/>